<dbReference type="SUPFAM" id="SSF159664">
    <property type="entry name" value="CobE/GbiG C-terminal domain-like"/>
    <property type="match status" value="1"/>
</dbReference>
<dbReference type="Pfam" id="PF01890">
    <property type="entry name" value="CbiG_C"/>
    <property type="match status" value="1"/>
</dbReference>
<evidence type="ECO:0000259" key="3">
    <source>
        <dbReference type="Pfam" id="PF11761"/>
    </source>
</evidence>
<dbReference type="Pfam" id="PF11760">
    <property type="entry name" value="CbiG_N"/>
    <property type="match status" value="1"/>
</dbReference>
<keyword evidence="5" id="KW-1185">Reference proteome</keyword>
<dbReference type="InterPro" id="IPR002750">
    <property type="entry name" value="CobE/GbiG_C"/>
</dbReference>
<protein>
    <submittedName>
        <fullName evidence="4">Cobalamin biosynthesis protein CbiG</fullName>
    </submittedName>
</protein>
<accession>A0ABQ3VZL1</accession>
<dbReference type="PANTHER" id="PTHR37477">
    <property type="entry name" value="COBALT-PRECORRIN-5A HYDROLASE"/>
    <property type="match status" value="1"/>
</dbReference>
<feature type="domain" description="Cobalamin biosynthesis central region" evidence="3">
    <location>
        <begin position="142"/>
        <end position="227"/>
    </location>
</feature>
<dbReference type="InterPro" id="IPR052553">
    <property type="entry name" value="CbiG_hydrolase"/>
</dbReference>
<organism evidence="4 5">
    <name type="scientific">Lentilactobacillus fungorum</name>
    <dbReference type="NCBI Taxonomy" id="2201250"/>
    <lineage>
        <taxon>Bacteria</taxon>
        <taxon>Bacillati</taxon>
        <taxon>Bacillota</taxon>
        <taxon>Bacilli</taxon>
        <taxon>Lactobacillales</taxon>
        <taxon>Lactobacillaceae</taxon>
        <taxon>Lentilactobacillus</taxon>
    </lineage>
</organism>
<sequence>MLQQTKTKVCILALTGPGVQLARKVHSKIPGSRLLVPEKYGVDDDETFAKGQFTQAFTAAFKGFNCLVCIMATGIVVRKAGPLMQDKTIDPAVVVMDEQANHVISLLSGHVGRANAITNQLAVALDSDPVITTATDTEHVQAIDTLAQRFNGWYPDFKYNTKLFNTRLVEKKPLLLYIDPDFRGIVTDLKGFEVVNELDQQRVEIPLVIISDKSTVPKRPNSLQIIPQINVLGVGSRKDVSYAMMQAAFVAFCERQQLAWRSICQVVSIEKKAHENAIHYLADSLGVPAEFYSVEQLQATAGHYEQSAFVAKTVGVGNVANAASEFASGSQTVNERFSSNQITMAISKRQLKKDD</sequence>
<feature type="domain" description="Cobalamin synthesis G N-terminal" evidence="2">
    <location>
        <begin position="56"/>
        <end position="136"/>
    </location>
</feature>
<dbReference type="PANTHER" id="PTHR37477:SF1">
    <property type="entry name" value="COBALT-PRECORRIN-5A HYDROLASE"/>
    <property type="match status" value="1"/>
</dbReference>
<dbReference type="InterPro" id="IPR021744">
    <property type="entry name" value="CbiG_N"/>
</dbReference>
<reference evidence="4 5" key="1">
    <citation type="journal article" date="2021" name="Int. J. Syst. Evol. Microbiol.">
        <title>Lentilactobacillus fungorum sp. nov., isolated from spent mushroom substrates.</title>
        <authorList>
            <person name="Tohno M."/>
            <person name="Tanizawa Y."/>
            <person name="Kojima Y."/>
            <person name="Sakamoto M."/>
            <person name="Ohkuma M."/>
            <person name="Kobayashi H."/>
        </authorList>
    </citation>
    <scope>NUCLEOTIDE SEQUENCE [LARGE SCALE GENOMIC DNA]</scope>
    <source>
        <strain evidence="4 5">YK48G</strain>
    </source>
</reference>
<evidence type="ECO:0000259" key="1">
    <source>
        <dbReference type="Pfam" id="PF01890"/>
    </source>
</evidence>
<dbReference type="InterPro" id="IPR038029">
    <property type="entry name" value="GbiG_N_sf"/>
</dbReference>
<dbReference type="SUPFAM" id="SSF159672">
    <property type="entry name" value="CbiG N-terminal domain-like"/>
    <property type="match status" value="1"/>
</dbReference>
<dbReference type="Gene3D" id="3.30.420.180">
    <property type="entry name" value="CobE/GbiG C-terminal domain"/>
    <property type="match status" value="1"/>
</dbReference>
<evidence type="ECO:0000259" key="2">
    <source>
        <dbReference type="Pfam" id="PF11760"/>
    </source>
</evidence>
<dbReference type="InterPro" id="IPR021745">
    <property type="entry name" value="CbiG_mid"/>
</dbReference>
<dbReference type="RefSeq" id="WP_203629708.1">
    <property type="nucleotide sequence ID" value="NZ_BNJR01000011.1"/>
</dbReference>
<gene>
    <name evidence="4" type="ORF">YK48G_10920</name>
</gene>
<name>A0ABQ3VZL1_9LACO</name>
<dbReference type="Gene3D" id="3.40.50.11220">
    <property type="match status" value="1"/>
</dbReference>
<proteinExistence type="predicted"/>
<evidence type="ECO:0000313" key="4">
    <source>
        <dbReference type="EMBL" id="GHP13667.1"/>
    </source>
</evidence>
<comment type="caution">
    <text evidence="4">The sequence shown here is derived from an EMBL/GenBank/DDBJ whole genome shotgun (WGS) entry which is preliminary data.</text>
</comment>
<dbReference type="Pfam" id="PF11761">
    <property type="entry name" value="CbiG_mid"/>
    <property type="match status" value="1"/>
</dbReference>
<dbReference type="InterPro" id="IPR036518">
    <property type="entry name" value="CobE/GbiG_C_sf"/>
</dbReference>
<dbReference type="Proteomes" id="UP000604765">
    <property type="component" value="Unassembled WGS sequence"/>
</dbReference>
<evidence type="ECO:0000313" key="5">
    <source>
        <dbReference type="Proteomes" id="UP000604765"/>
    </source>
</evidence>
<dbReference type="EMBL" id="BNJR01000011">
    <property type="protein sequence ID" value="GHP13667.1"/>
    <property type="molecule type" value="Genomic_DNA"/>
</dbReference>
<feature type="domain" description="CobE/GbiG C-terminal" evidence="1">
    <location>
        <begin position="231"/>
        <end position="346"/>
    </location>
</feature>